<evidence type="ECO:0000256" key="1">
    <source>
        <dbReference type="SAM" id="MobiDB-lite"/>
    </source>
</evidence>
<feature type="compositionally biased region" description="Low complexity" evidence="1">
    <location>
        <begin position="32"/>
        <end position="55"/>
    </location>
</feature>
<keyword evidence="3" id="KW-1185">Reference proteome</keyword>
<dbReference type="Proteomes" id="UP000594260">
    <property type="component" value="Unplaced"/>
</dbReference>
<name>A0A7M7KT24_VARDE</name>
<dbReference type="InParanoid" id="A0A7M7KT24"/>
<feature type="compositionally biased region" description="Polar residues" evidence="1">
    <location>
        <begin position="250"/>
        <end position="259"/>
    </location>
</feature>
<feature type="region of interest" description="Disordered" evidence="1">
    <location>
        <begin position="26"/>
        <end position="149"/>
    </location>
</feature>
<reference evidence="2" key="1">
    <citation type="submission" date="2021-01" db="UniProtKB">
        <authorList>
            <consortium name="EnsemblMetazoa"/>
        </authorList>
    </citation>
    <scope>IDENTIFICATION</scope>
</reference>
<feature type="compositionally biased region" description="Low complexity" evidence="1">
    <location>
        <begin position="260"/>
        <end position="271"/>
    </location>
</feature>
<proteinExistence type="predicted"/>
<organism evidence="2 3">
    <name type="scientific">Varroa destructor</name>
    <name type="common">Honeybee mite</name>
    <dbReference type="NCBI Taxonomy" id="109461"/>
    <lineage>
        <taxon>Eukaryota</taxon>
        <taxon>Metazoa</taxon>
        <taxon>Ecdysozoa</taxon>
        <taxon>Arthropoda</taxon>
        <taxon>Chelicerata</taxon>
        <taxon>Arachnida</taxon>
        <taxon>Acari</taxon>
        <taxon>Parasitiformes</taxon>
        <taxon>Mesostigmata</taxon>
        <taxon>Gamasina</taxon>
        <taxon>Dermanyssoidea</taxon>
        <taxon>Varroidae</taxon>
        <taxon>Varroa</taxon>
    </lineage>
</organism>
<evidence type="ECO:0000313" key="2">
    <source>
        <dbReference type="EnsemblMetazoa" id="XP_022670225"/>
    </source>
</evidence>
<protein>
    <submittedName>
        <fullName evidence="2">Uncharacterized protein</fullName>
    </submittedName>
</protein>
<dbReference type="KEGG" id="vde:111254041"/>
<dbReference type="AlphaFoldDB" id="A0A7M7KT24"/>
<dbReference type="GeneID" id="111254041"/>
<dbReference type="EnsemblMetazoa" id="XM_022814490">
    <property type="protein sequence ID" value="XP_022670225"/>
    <property type="gene ID" value="LOC111254041"/>
</dbReference>
<accession>A0A7M7KT24</accession>
<dbReference type="RefSeq" id="XP_022670225.1">
    <property type="nucleotide sequence ID" value="XM_022814490.1"/>
</dbReference>
<feature type="compositionally biased region" description="Basic residues" evidence="1">
    <location>
        <begin position="56"/>
        <end position="71"/>
    </location>
</feature>
<sequence length="508" mass="54891">MFSPHADLLVVRQTGLEIMEISNSKTAPHNYQAANQSQQQQQQQQQQPQQQAQQPQHRKQPSLARGRRNRYPPRSIPGRNTTEARPPARSSNGYGQGQSGQDGSPGPTNKLPANTFSAASPPLPPTTNAATESRETSPSPSTPPPTDQKTEHIKYAAEAALENFIAHLEALMLCPPAPWRGDILSAVLSEHLCLISSCSRNIHPIDNRIHHAARKLSMLKQSGNLHLILPIVPPPVDTAYRPYPAPMANPPTTTYQDNLTTPSSPTVSRPPQDQSDPALREFADPASSDQAIHGPPEQFQIPQRQPVGPQPNPSPHLPQGHLPVPNHSPAIQDPIIGTAPATPVQMTSLPDIDQHHSTMPHLCKSASRLAPPPYPPHVRPHYQPYDPNIPAPIIPSEPSSCPAEQWNVPNQYPIAYTFTGGTQTTQHQIPAGGVYHAPEYYVCPPGNYSILPAAPMMSYGSSYTGGYQRVQGQNGVAGVSTGQNGSLQVLHGVEGCSQPPASRTPTTE</sequence>
<evidence type="ECO:0000313" key="3">
    <source>
        <dbReference type="Proteomes" id="UP000594260"/>
    </source>
</evidence>
<feature type="region of interest" description="Disordered" evidence="1">
    <location>
        <begin position="242"/>
        <end position="370"/>
    </location>
</feature>